<gene>
    <name evidence="1" type="ORF">V6257_20960</name>
</gene>
<protein>
    <submittedName>
        <fullName evidence="1">EF-P beta-lysylation protein EpmB</fullName>
    </submittedName>
</protein>
<accession>A0ABU9H6D2</accession>
<dbReference type="Proteomes" id="UP001371391">
    <property type="component" value="Unassembled WGS sequence"/>
</dbReference>
<reference evidence="1 2" key="1">
    <citation type="submission" date="2024-02" db="EMBL/GenBank/DDBJ databases">
        <title>Bacteria isolated from the canopy kelp, Nereocystis luetkeana.</title>
        <authorList>
            <person name="Pfister C.A."/>
            <person name="Younker I.T."/>
            <person name="Light S.H."/>
        </authorList>
    </citation>
    <scope>NUCLEOTIDE SEQUENCE [LARGE SCALE GENOMIC DNA]</scope>
    <source>
        <strain evidence="1 2">TI.1.03</strain>
    </source>
</reference>
<dbReference type="EMBL" id="JBAKAW010000268">
    <property type="protein sequence ID" value="MEL0657451.1"/>
    <property type="molecule type" value="Genomic_DNA"/>
</dbReference>
<keyword evidence="2" id="KW-1185">Reference proteome</keyword>
<name>A0ABU9H6D2_9GAMM</name>
<feature type="non-terminal residue" evidence="1">
    <location>
        <position position="1"/>
    </location>
</feature>
<evidence type="ECO:0000313" key="1">
    <source>
        <dbReference type="EMBL" id="MEL0657451.1"/>
    </source>
</evidence>
<sequence>AELLIALPVFLVPKLVREIGGQNSKTPIDLKLI</sequence>
<organism evidence="1 2">
    <name type="scientific">Pseudoalteromonas issachenkonii</name>
    <dbReference type="NCBI Taxonomy" id="152297"/>
    <lineage>
        <taxon>Bacteria</taxon>
        <taxon>Pseudomonadati</taxon>
        <taxon>Pseudomonadota</taxon>
        <taxon>Gammaproteobacteria</taxon>
        <taxon>Alteromonadales</taxon>
        <taxon>Pseudoalteromonadaceae</taxon>
        <taxon>Pseudoalteromonas</taxon>
    </lineage>
</organism>
<comment type="caution">
    <text evidence="1">The sequence shown here is derived from an EMBL/GenBank/DDBJ whole genome shotgun (WGS) entry which is preliminary data.</text>
</comment>
<evidence type="ECO:0000313" key="2">
    <source>
        <dbReference type="Proteomes" id="UP001371391"/>
    </source>
</evidence>
<proteinExistence type="predicted"/>